<dbReference type="Proteomes" id="UP000198515">
    <property type="component" value="Unassembled WGS sequence"/>
</dbReference>
<dbReference type="AlphaFoldDB" id="A0A1C3ZHK2"/>
<dbReference type="RefSeq" id="WP_244153022.1">
    <property type="nucleotide sequence ID" value="NZ_FMBC01000002.1"/>
</dbReference>
<dbReference type="EMBL" id="FMBC01000002">
    <property type="protein sequence ID" value="SCB81700.1"/>
    <property type="molecule type" value="Genomic_DNA"/>
</dbReference>
<accession>A0A1C3ZHK2</accession>
<sequence length="49" mass="5629">MEREPVNFATITLEQCLDIRQAVLWPHLERDASRVEGEGFEAQCNGNVR</sequence>
<name>A0A1C3ZHK2_9ENTR</name>
<organism evidence="1 2">
    <name type="scientific">Kosakonia oryziphila</name>
    <dbReference type="NCBI Taxonomy" id="1005667"/>
    <lineage>
        <taxon>Bacteria</taxon>
        <taxon>Pseudomonadati</taxon>
        <taxon>Pseudomonadota</taxon>
        <taxon>Gammaproteobacteria</taxon>
        <taxon>Enterobacterales</taxon>
        <taxon>Enterobacteriaceae</taxon>
        <taxon>Kosakonia</taxon>
    </lineage>
</organism>
<proteinExistence type="predicted"/>
<reference evidence="2" key="1">
    <citation type="submission" date="2016-08" db="EMBL/GenBank/DDBJ databases">
        <authorList>
            <person name="Varghese N."/>
            <person name="Submissions Spin"/>
        </authorList>
    </citation>
    <scope>NUCLEOTIDE SEQUENCE [LARGE SCALE GENOMIC DNA]</scope>
    <source>
        <strain evidence="2">REICA_142</strain>
    </source>
</reference>
<evidence type="ECO:0000313" key="1">
    <source>
        <dbReference type="EMBL" id="SCB81700.1"/>
    </source>
</evidence>
<keyword evidence="2" id="KW-1185">Reference proteome</keyword>
<protein>
    <submittedName>
        <fullName evidence="1">Uncharacterized protein</fullName>
    </submittedName>
</protein>
<gene>
    <name evidence="1" type="ORF">GA0061070_10025</name>
</gene>
<evidence type="ECO:0000313" key="2">
    <source>
        <dbReference type="Proteomes" id="UP000198515"/>
    </source>
</evidence>